<feature type="transmembrane region" description="Helical" evidence="2">
    <location>
        <begin position="21"/>
        <end position="44"/>
    </location>
</feature>
<dbReference type="Proteomes" id="UP001228690">
    <property type="component" value="Chromosome"/>
</dbReference>
<name>A0ABY8MFJ6_9SPIO</name>
<dbReference type="RefSeq" id="WP_326926493.1">
    <property type="nucleotide sequence ID" value="NZ_CP123443.1"/>
</dbReference>
<evidence type="ECO:0000313" key="4">
    <source>
        <dbReference type="Proteomes" id="UP001228690"/>
    </source>
</evidence>
<dbReference type="EMBL" id="CP123443">
    <property type="protein sequence ID" value="WGK68320.1"/>
    <property type="molecule type" value="Genomic_DNA"/>
</dbReference>
<feature type="compositionally biased region" description="Acidic residues" evidence="1">
    <location>
        <begin position="181"/>
        <end position="190"/>
    </location>
</feature>
<evidence type="ECO:0000256" key="2">
    <source>
        <dbReference type="SAM" id="Phobius"/>
    </source>
</evidence>
<gene>
    <name evidence="3" type="ORF">P0082_07470</name>
</gene>
<keyword evidence="4" id="KW-1185">Reference proteome</keyword>
<evidence type="ECO:0000313" key="3">
    <source>
        <dbReference type="EMBL" id="WGK68320.1"/>
    </source>
</evidence>
<feature type="region of interest" description="Disordered" evidence="1">
    <location>
        <begin position="172"/>
        <end position="193"/>
    </location>
</feature>
<keyword evidence="2" id="KW-0472">Membrane</keyword>
<keyword evidence="2" id="KW-1133">Transmembrane helix</keyword>
<reference evidence="3 4" key="1">
    <citation type="submission" date="2023-04" db="EMBL/GenBank/DDBJ databases">
        <title>Spirochaete genome identified in red abalone sample constitutes a novel genus.</title>
        <authorList>
            <person name="Sharma S.P."/>
            <person name="Purcell C.M."/>
            <person name="Hyde J.R."/>
            <person name="Severin A.J."/>
        </authorList>
    </citation>
    <scope>NUCLEOTIDE SEQUENCE [LARGE SCALE GENOMIC DNA]</scope>
    <source>
        <strain evidence="3 4">SP-2023</strain>
    </source>
</reference>
<sequence>MKKSCRAPAKCRQYFLPVGKFCGGKSVSVLCFLFAVFLGELLFFDALGHLGAYRWPLPSKQVVQGFLANRPIGNRATGDYAATQHALPNLGLWFELDDEESQNGAVRPYHSGEIIYFETSSDMDTLGTIPRNIYHTMIIEHGKLLFRYSGDKLKIRLQDGYRVDSDDVLFTPETKSRGDEVASESDEEEPKEDKIKPRLYMEVFDTQFQTVINPKLIMPGVNDGKRSSQPHLESVVLSGLNEGDAGITDESSAVVSRPLRRSDQLVNGIYNLSFRFLQSQGPPLQLHVNIDEKKVYSELFDQVYGINSKLIINDRDLQDLYIWDGREGRFFLGTINLQDNVNSSVRIFVDEEYIDGSHSINEYQVRIR</sequence>
<proteinExistence type="predicted"/>
<protein>
    <submittedName>
        <fullName evidence="3">Uncharacterized protein</fullName>
    </submittedName>
</protein>
<keyword evidence="2" id="KW-0812">Transmembrane</keyword>
<accession>A0ABY8MFJ6</accession>
<organism evidence="3 4">
    <name type="scientific">Candidatus Haliotispira prima</name>
    <dbReference type="NCBI Taxonomy" id="3034016"/>
    <lineage>
        <taxon>Bacteria</taxon>
        <taxon>Pseudomonadati</taxon>
        <taxon>Spirochaetota</taxon>
        <taxon>Spirochaetia</taxon>
        <taxon>Spirochaetales</taxon>
        <taxon>Spirochaetaceae</taxon>
        <taxon>Candidatus Haliotispira</taxon>
    </lineage>
</organism>
<evidence type="ECO:0000256" key="1">
    <source>
        <dbReference type="SAM" id="MobiDB-lite"/>
    </source>
</evidence>